<protein>
    <submittedName>
        <fullName evidence="1">Uncharacterized protein</fullName>
    </submittedName>
</protein>
<accession>A0A1E5JWG6</accession>
<name>A0A1E5JWG6_9GAMM</name>
<comment type="caution">
    <text evidence="1">The sequence shown here is derived from an EMBL/GenBank/DDBJ whole genome shotgun (WGS) entry which is preliminary data.</text>
</comment>
<proteinExistence type="predicted"/>
<keyword evidence="2" id="KW-1185">Reference proteome</keyword>
<reference evidence="1 2" key="1">
    <citation type="submission" date="2016-02" db="EMBL/GenBank/DDBJ databases">
        <title>Secondary metabolites in Legionella.</title>
        <authorList>
            <person name="Tobias N.J."/>
            <person name="Bode H.B."/>
        </authorList>
    </citation>
    <scope>NUCLEOTIDE SEQUENCE [LARGE SCALE GENOMIC DNA]</scope>
    <source>
        <strain evidence="1 2">DSM 19216</strain>
    </source>
</reference>
<dbReference type="Proteomes" id="UP000095229">
    <property type="component" value="Unassembled WGS sequence"/>
</dbReference>
<dbReference type="EMBL" id="LSOG01000003">
    <property type="protein sequence ID" value="OEH48864.1"/>
    <property type="molecule type" value="Genomic_DNA"/>
</dbReference>
<sequence length="31" mass="3594">MKDKTMEDDMKEESVGFTATILITRAQGNWF</sequence>
<dbReference type="AlphaFoldDB" id="A0A1E5JWG6"/>
<evidence type="ECO:0000313" key="2">
    <source>
        <dbReference type="Proteomes" id="UP000095229"/>
    </source>
</evidence>
<organism evidence="1 2">
    <name type="scientific">Legionella parisiensis</name>
    <dbReference type="NCBI Taxonomy" id="45071"/>
    <lineage>
        <taxon>Bacteria</taxon>
        <taxon>Pseudomonadati</taxon>
        <taxon>Pseudomonadota</taxon>
        <taxon>Gammaproteobacteria</taxon>
        <taxon>Legionellales</taxon>
        <taxon>Legionellaceae</taxon>
        <taxon>Legionella</taxon>
    </lineage>
</organism>
<gene>
    <name evidence="1" type="ORF">lpari_00111</name>
</gene>
<dbReference type="PATRIC" id="fig|45071.7.peg.127"/>
<evidence type="ECO:0000313" key="1">
    <source>
        <dbReference type="EMBL" id="OEH48864.1"/>
    </source>
</evidence>